<comment type="caution">
    <text evidence="1">The sequence shown here is derived from an EMBL/GenBank/DDBJ whole genome shotgun (WGS) entry which is preliminary data.</text>
</comment>
<feature type="non-terminal residue" evidence="1">
    <location>
        <position position="67"/>
    </location>
</feature>
<evidence type="ECO:0000313" key="1">
    <source>
        <dbReference type="EMBL" id="CAG8855726.1"/>
    </source>
</evidence>
<dbReference type="EMBL" id="CAJVQB010152481">
    <property type="protein sequence ID" value="CAG8855726.1"/>
    <property type="molecule type" value="Genomic_DNA"/>
</dbReference>
<proteinExistence type="predicted"/>
<protein>
    <submittedName>
        <fullName evidence="1">23235_t:CDS:1</fullName>
    </submittedName>
</protein>
<name>A0ABN7XLP5_GIGMA</name>
<evidence type="ECO:0000313" key="2">
    <source>
        <dbReference type="Proteomes" id="UP000789901"/>
    </source>
</evidence>
<organism evidence="1 2">
    <name type="scientific">Gigaspora margarita</name>
    <dbReference type="NCBI Taxonomy" id="4874"/>
    <lineage>
        <taxon>Eukaryota</taxon>
        <taxon>Fungi</taxon>
        <taxon>Fungi incertae sedis</taxon>
        <taxon>Mucoromycota</taxon>
        <taxon>Glomeromycotina</taxon>
        <taxon>Glomeromycetes</taxon>
        <taxon>Diversisporales</taxon>
        <taxon>Gigasporaceae</taxon>
        <taxon>Gigaspora</taxon>
    </lineage>
</organism>
<keyword evidence="2" id="KW-1185">Reference proteome</keyword>
<gene>
    <name evidence="1" type="ORF">GMARGA_LOCUS44547</name>
</gene>
<dbReference type="Proteomes" id="UP000789901">
    <property type="component" value="Unassembled WGS sequence"/>
</dbReference>
<accession>A0ABN7XLP5</accession>
<sequence>MDHHYATLIEFCGKCNRWGTHFESQCRDNEISYTTGSLIFDNQIRPKTLFKWAIQPGWLDGGLLAKQ</sequence>
<reference evidence="1 2" key="1">
    <citation type="submission" date="2021-06" db="EMBL/GenBank/DDBJ databases">
        <authorList>
            <person name="Kallberg Y."/>
            <person name="Tangrot J."/>
            <person name="Rosling A."/>
        </authorList>
    </citation>
    <scope>NUCLEOTIDE SEQUENCE [LARGE SCALE GENOMIC DNA]</scope>
    <source>
        <strain evidence="1 2">120-4 pot B 10/14</strain>
    </source>
</reference>